<dbReference type="RefSeq" id="XP_009822115.1">
    <property type="nucleotide sequence ID" value="XM_009823813.1"/>
</dbReference>
<dbReference type="EMBL" id="KI913114">
    <property type="protein sequence ID" value="ETV89715.1"/>
    <property type="molecule type" value="Genomic_DNA"/>
</dbReference>
<dbReference type="GeneID" id="20802890"/>
<dbReference type="AlphaFoldDB" id="W4HCK4"/>
<feature type="non-terminal residue" evidence="3">
    <location>
        <position position="1"/>
    </location>
</feature>
<keyword evidence="1" id="KW-0175">Coiled coil</keyword>
<accession>W4HCK4</accession>
<sequence>MTTMHSPTEGSGGCRPHKIAITKGNGMSSDSSNLPPILSETSKLFVASTKATKYKDKLHCLTARDRPKPELVMHRTKPEVFAPFMTQSLNHAQHEQLKEVLHAFENDTTHHCLRPVDRLYWYFGLLGQLASHVSPIQALLRQVHNVLCDAVYDSSHLQHPQATRGKEYAHLAHQVEYDHIDADLEQLQAQLKVETLHYRTQSDERESLKKLLEKAKKSQDKMEEELAQHADVLRRDEDLYEHLVGDEAALDRKASLHRLQLVEAKSMLESVADKALAMRDGFQDTMCILHDKEREEKRANEAAQTLQELQREHAKLVDESASLSRDIERLEAQLDADQKVVMDKRTELEVAEADFADITANSADLQRTHTPRPKWECVFKGLPEVAYVDPALQGPPKTADKVRHKKRPPLGRTQVFVKEMCHWLQRIQGDCGMSLQLARLTNETEAARLELSTLQTQMELLARRQKKQISTIPGGIGGLPSLVTVAKTVAAATKLLGAATAFPSDSSPLSPSMAPKDFITALGTTPEIPQFLRHTGRVRNRHMTKTELEKILRMVWSGKKAKEAHMGIKIPLDEYLYEVLKTKFGIQTIVAEWGYNILHALKTYSWDSEVELFFLCLTGAVSEAIHDDQELLLDECRSLLFRLNDSYYDAALKREPKCVHLNDVMATLHNFFPMKTPLQLKSIERELLRETKSKDKSVQGTAGEALVAIDDLLPTKLKKSSRGYFVKILRTQHFKEIQDYLALLDRCISPFCDTFNVVGRCVLLVGTLGKSARQTLIPAGAWKSNKSKPPCNPLTSLSPTCGSRNASLAGFRRDWSDTWTCPASWSIECSSRYRCSLTHGGFGSHTCRRFWLENEPQTHEAQPQLLSQGAANVVSLGTADGNMTRPANGLASFGTRLKDHQSKRLVLKTRIRN</sequence>
<organism evidence="3">
    <name type="scientific">Aphanomyces astaci</name>
    <name type="common">Crayfish plague agent</name>
    <dbReference type="NCBI Taxonomy" id="112090"/>
    <lineage>
        <taxon>Eukaryota</taxon>
        <taxon>Sar</taxon>
        <taxon>Stramenopiles</taxon>
        <taxon>Oomycota</taxon>
        <taxon>Saprolegniomycetes</taxon>
        <taxon>Saprolegniales</taxon>
        <taxon>Verrucalvaceae</taxon>
        <taxon>Aphanomyces</taxon>
    </lineage>
</organism>
<name>W4HCK4_APHAT</name>
<dbReference type="GO" id="GO:0005737">
    <property type="term" value="C:cytoplasm"/>
    <property type="evidence" value="ECO:0007669"/>
    <property type="project" value="TreeGrafter"/>
</dbReference>
<evidence type="ECO:0008006" key="4">
    <source>
        <dbReference type="Google" id="ProtNLM"/>
    </source>
</evidence>
<dbReference type="PANTHER" id="PTHR16306:SF0">
    <property type="entry name" value="TRANSLIN-ASSOCIATED FACTOR X-INTERACTING PROTEIN 1"/>
    <property type="match status" value="1"/>
</dbReference>
<dbReference type="PANTHER" id="PTHR16306">
    <property type="entry name" value="TRANSLIN-ASSOCIATED FACTOR X-INTERACTING PROTEIN 1"/>
    <property type="match status" value="1"/>
</dbReference>
<feature type="coiled-coil region" evidence="1">
    <location>
        <begin position="198"/>
        <end position="232"/>
    </location>
</feature>
<reference evidence="3" key="1">
    <citation type="submission" date="2013-12" db="EMBL/GenBank/DDBJ databases">
        <title>The Genome Sequence of Aphanomyces astaci APO3.</title>
        <authorList>
            <consortium name="The Broad Institute Genomics Platform"/>
            <person name="Russ C."/>
            <person name="Tyler B."/>
            <person name="van West P."/>
            <person name="Dieguez-Uribeondo J."/>
            <person name="Young S.K."/>
            <person name="Zeng Q."/>
            <person name="Gargeya S."/>
            <person name="Fitzgerald M."/>
            <person name="Abouelleil A."/>
            <person name="Alvarado L."/>
            <person name="Chapman S.B."/>
            <person name="Gainer-Dewar J."/>
            <person name="Goldberg J."/>
            <person name="Griggs A."/>
            <person name="Gujja S."/>
            <person name="Hansen M."/>
            <person name="Howarth C."/>
            <person name="Imamovic A."/>
            <person name="Ireland A."/>
            <person name="Larimer J."/>
            <person name="McCowan C."/>
            <person name="Murphy C."/>
            <person name="Pearson M."/>
            <person name="Poon T.W."/>
            <person name="Priest M."/>
            <person name="Roberts A."/>
            <person name="Saif S."/>
            <person name="Shea T."/>
            <person name="Sykes S."/>
            <person name="Wortman J."/>
            <person name="Nusbaum C."/>
            <person name="Birren B."/>
        </authorList>
    </citation>
    <scope>NUCLEOTIDE SEQUENCE [LARGE SCALE GENOMIC DNA]</scope>
    <source>
        <strain evidence="3">APO3</strain>
    </source>
</reference>
<dbReference type="VEuPathDB" id="FungiDB:H257_00894"/>
<protein>
    <recommendedName>
        <fullName evidence="4">Translin-associated factor X-interacting protein 1 N-terminal domain-containing protein</fullName>
    </recommendedName>
</protein>
<evidence type="ECO:0000313" key="3">
    <source>
        <dbReference type="EMBL" id="ETV89715.1"/>
    </source>
</evidence>
<evidence type="ECO:0000256" key="1">
    <source>
        <dbReference type="SAM" id="Coils"/>
    </source>
</evidence>
<feature type="region of interest" description="Disordered" evidence="2">
    <location>
        <begin position="1"/>
        <end position="33"/>
    </location>
</feature>
<gene>
    <name evidence="3" type="ORF">H257_00894</name>
</gene>
<dbReference type="OrthoDB" id="261426at2759"/>
<evidence type="ECO:0000256" key="2">
    <source>
        <dbReference type="SAM" id="MobiDB-lite"/>
    </source>
</evidence>
<feature type="coiled-coil region" evidence="1">
    <location>
        <begin position="289"/>
        <end position="347"/>
    </location>
</feature>
<proteinExistence type="predicted"/>
<dbReference type="STRING" id="112090.W4HCK4"/>